<proteinExistence type="predicted"/>
<comment type="caution">
    <text evidence="1">The sequence shown here is derived from an EMBL/GenBank/DDBJ whole genome shotgun (WGS) entry which is preliminary data.</text>
</comment>
<protein>
    <submittedName>
        <fullName evidence="1">Uncharacterized protein</fullName>
    </submittedName>
</protein>
<keyword evidence="2" id="KW-1185">Reference proteome</keyword>
<dbReference type="Proteomes" id="UP000053586">
    <property type="component" value="Unassembled WGS sequence"/>
</dbReference>
<reference evidence="1 2" key="2">
    <citation type="journal article" date="2017" name="Antonie Van Leeuwenhoek">
        <title>Rhizobium rhizosphaerae sp. nov., a novel species isolated from rice rhizosphere.</title>
        <authorList>
            <person name="Zhao J.J."/>
            <person name="Zhang J."/>
            <person name="Zhang R.J."/>
            <person name="Zhang C.W."/>
            <person name="Yin H.Q."/>
            <person name="Zhang X.X."/>
        </authorList>
    </citation>
    <scope>NUCLEOTIDE SEQUENCE [LARGE SCALE GENOMIC DNA]</scope>
    <source>
        <strain evidence="1 2">ACAM 611</strain>
    </source>
</reference>
<accession>H5TCN9</accession>
<organism evidence="1 2">
    <name type="scientific">Glaciecola punicea ACAM 611</name>
    <dbReference type="NCBI Taxonomy" id="1121923"/>
    <lineage>
        <taxon>Bacteria</taxon>
        <taxon>Pseudomonadati</taxon>
        <taxon>Pseudomonadota</taxon>
        <taxon>Gammaproteobacteria</taxon>
        <taxon>Alteromonadales</taxon>
        <taxon>Alteromonadaceae</taxon>
        <taxon>Glaciecola</taxon>
    </lineage>
</organism>
<gene>
    <name evidence="1" type="ORF">GPUN_1951</name>
</gene>
<sequence>MAAVIQYISVLIVKKKLSAYVITLNCRKFRSLLGVAQGKLIAFKP</sequence>
<dbReference type="AlphaFoldDB" id="H5TCN9"/>
<name>H5TCN9_9ALTE</name>
<evidence type="ECO:0000313" key="2">
    <source>
        <dbReference type="Proteomes" id="UP000053586"/>
    </source>
</evidence>
<reference evidence="1 2" key="1">
    <citation type="journal article" date="2012" name="J. Bacteriol.">
        <title>Genome sequence of proteorhodopsin-containing sea ice bacterium Glaciecola punicea ACAM 611T.</title>
        <authorList>
            <person name="Qin Q.-L."/>
            <person name="Xie B.-B."/>
            <person name="Shu Y.-L."/>
            <person name="Rong J.-C."/>
            <person name="Zhao D.-L."/>
            <person name="Zhang X.-Y."/>
            <person name="Chen X.-L."/>
            <person name="Zhou B.-C."/>
            <person name="Zhanga Y.-Z."/>
        </authorList>
    </citation>
    <scope>NUCLEOTIDE SEQUENCE [LARGE SCALE GENOMIC DNA]</scope>
    <source>
        <strain evidence="1 2">ACAM 611</strain>
    </source>
</reference>
<evidence type="ECO:0000313" key="1">
    <source>
        <dbReference type="EMBL" id="GAB56066.1"/>
    </source>
</evidence>
<dbReference type="EMBL" id="BAET01000020">
    <property type="protein sequence ID" value="GAB56066.1"/>
    <property type="molecule type" value="Genomic_DNA"/>
</dbReference>